<dbReference type="SMART" id="SM00388">
    <property type="entry name" value="HisKA"/>
    <property type="match status" value="1"/>
</dbReference>
<keyword evidence="10" id="KW-0902">Two-component regulatory system</keyword>
<dbReference type="EC" id="2.7.13.3" evidence="3"/>
<dbReference type="PROSITE" id="PS50110">
    <property type="entry name" value="RESPONSE_REGULATORY"/>
    <property type="match status" value="1"/>
</dbReference>
<dbReference type="Gene3D" id="1.10.287.130">
    <property type="match status" value="1"/>
</dbReference>
<feature type="transmembrane region" description="Helical" evidence="13">
    <location>
        <begin position="338"/>
        <end position="356"/>
    </location>
</feature>
<dbReference type="InterPro" id="IPR036890">
    <property type="entry name" value="HATPase_C_sf"/>
</dbReference>
<dbReference type="PANTHER" id="PTHR43547:SF2">
    <property type="entry name" value="HYBRID SIGNAL TRANSDUCTION HISTIDINE KINASE C"/>
    <property type="match status" value="1"/>
</dbReference>
<dbReference type="PRINTS" id="PR00344">
    <property type="entry name" value="BCTRLSENSOR"/>
</dbReference>
<evidence type="ECO:0000259" key="15">
    <source>
        <dbReference type="PROSITE" id="PS50110"/>
    </source>
</evidence>
<keyword evidence="17" id="KW-1185">Reference proteome</keyword>
<dbReference type="SUPFAM" id="SSF55874">
    <property type="entry name" value="ATPase domain of HSP90 chaperone/DNA topoisomerase II/histidine kinase"/>
    <property type="match status" value="2"/>
</dbReference>
<evidence type="ECO:0000256" key="1">
    <source>
        <dbReference type="ARBA" id="ARBA00000085"/>
    </source>
</evidence>
<feature type="modified residue" description="4-aspartylphosphate" evidence="12">
    <location>
        <position position="746"/>
    </location>
</feature>
<dbReference type="Pfam" id="PF00512">
    <property type="entry name" value="HisKA"/>
    <property type="match status" value="1"/>
</dbReference>
<keyword evidence="7" id="KW-0547">Nucleotide-binding</keyword>
<comment type="catalytic activity">
    <reaction evidence="1">
        <text>ATP + protein L-histidine = ADP + protein N-phospho-L-histidine.</text>
        <dbReference type="EC" id="2.7.13.3"/>
    </reaction>
</comment>
<dbReference type="SUPFAM" id="SSF47384">
    <property type="entry name" value="Homodimeric domain of signal transducing histidine kinase"/>
    <property type="match status" value="1"/>
</dbReference>
<evidence type="ECO:0000256" key="2">
    <source>
        <dbReference type="ARBA" id="ARBA00004236"/>
    </source>
</evidence>
<dbReference type="PROSITE" id="PS50109">
    <property type="entry name" value="HIS_KIN"/>
    <property type="match status" value="2"/>
</dbReference>
<comment type="subcellular location">
    <subcellularLocation>
        <location evidence="2">Cell membrane</location>
    </subcellularLocation>
</comment>
<reference evidence="16" key="1">
    <citation type="submission" date="2020-08" db="EMBL/GenBank/DDBJ databases">
        <title>Genome public.</title>
        <authorList>
            <person name="Liu C."/>
            <person name="Sun Q."/>
        </authorList>
    </citation>
    <scope>NUCLEOTIDE SEQUENCE</scope>
    <source>
        <strain evidence="16">BX21</strain>
    </source>
</reference>
<feature type="domain" description="Response regulatory" evidence="15">
    <location>
        <begin position="697"/>
        <end position="813"/>
    </location>
</feature>
<dbReference type="PANTHER" id="PTHR43547">
    <property type="entry name" value="TWO-COMPONENT HISTIDINE KINASE"/>
    <property type="match status" value="1"/>
</dbReference>
<dbReference type="InterPro" id="IPR005467">
    <property type="entry name" value="His_kinase_dom"/>
</dbReference>
<dbReference type="Gene3D" id="3.40.50.2300">
    <property type="match status" value="1"/>
</dbReference>
<evidence type="ECO:0000256" key="13">
    <source>
        <dbReference type="SAM" id="Phobius"/>
    </source>
</evidence>
<dbReference type="Pfam" id="PF07695">
    <property type="entry name" value="7TMR-DISM_7TM"/>
    <property type="match status" value="1"/>
</dbReference>
<dbReference type="SUPFAM" id="SSF49785">
    <property type="entry name" value="Galactose-binding domain-like"/>
    <property type="match status" value="1"/>
</dbReference>
<dbReference type="Pfam" id="PF02518">
    <property type="entry name" value="HATPase_c"/>
    <property type="match status" value="2"/>
</dbReference>
<name>A0A926EV12_9FIRM</name>
<keyword evidence="5 12" id="KW-0597">Phosphoprotein</keyword>
<dbReference type="FunFam" id="3.30.565.10:FF:000023">
    <property type="entry name" value="PAS domain-containing sensor histidine kinase"/>
    <property type="match status" value="1"/>
</dbReference>
<feature type="transmembrane region" description="Helical" evidence="13">
    <location>
        <begin position="213"/>
        <end position="234"/>
    </location>
</feature>
<dbReference type="GO" id="GO:0000155">
    <property type="term" value="F:phosphorelay sensor kinase activity"/>
    <property type="evidence" value="ECO:0007669"/>
    <property type="project" value="InterPro"/>
</dbReference>
<dbReference type="InterPro" id="IPR003594">
    <property type="entry name" value="HATPase_dom"/>
</dbReference>
<dbReference type="SMART" id="SM00387">
    <property type="entry name" value="HATPase_c"/>
    <property type="match status" value="2"/>
</dbReference>
<evidence type="ECO:0000313" key="16">
    <source>
        <dbReference type="EMBL" id="MBC8589025.1"/>
    </source>
</evidence>
<dbReference type="GO" id="GO:0005886">
    <property type="term" value="C:plasma membrane"/>
    <property type="evidence" value="ECO:0007669"/>
    <property type="project" value="UniProtKB-SubCell"/>
</dbReference>
<dbReference type="SUPFAM" id="SSF52172">
    <property type="entry name" value="CheY-like"/>
    <property type="match status" value="1"/>
</dbReference>
<dbReference type="Pfam" id="PF06580">
    <property type="entry name" value="His_kinase"/>
    <property type="match status" value="1"/>
</dbReference>
<dbReference type="EMBL" id="JACRTG010000029">
    <property type="protein sequence ID" value="MBC8589025.1"/>
    <property type="molecule type" value="Genomic_DNA"/>
</dbReference>
<dbReference type="InterPro" id="IPR003661">
    <property type="entry name" value="HisK_dim/P_dom"/>
</dbReference>
<keyword evidence="6" id="KW-0808">Transferase</keyword>
<dbReference type="InterPro" id="IPR036097">
    <property type="entry name" value="HisK_dim/P_sf"/>
</dbReference>
<keyword evidence="13" id="KW-0812">Transmembrane</keyword>
<feature type="domain" description="Histidine kinase" evidence="14">
    <location>
        <begin position="443"/>
        <end position="661"/>
    </location>
</feature>
<evidence type="ECO:0000256" key="4">
    <source>
        <dbReference type="ARBA" id="ARBA00022475"/>
    </source>
</evidence>
<feature type="transmembrane region" description="Helical" evidence="13">
    <location>
        <begin position="241"/>
        <end position="258"/>
    </location>
</feature>
<dbReference type="AlphaFoldDB" id="A0A926EV12"/>
<gene>
    <name evidence="16" type="ORF">H8707_12450</name>
</gene>
<dbReference type="InterPro" id="IPR001789">
    <property type="entry name" value="Sig_transdc_resp-reg_receiver"/>
</dbReference>
<dbReference type="Pfam" id="PF00072">
    <property type="entry name" value="Response_reg"/>
    <property type="match status" value="1"/>
</dbReference>
<dbReference type="InterPro" id="IPR011623">
    <property type="entry name" value="7TMR_DISM_rcpt_extracell_dom1"/>
</dbReference>
<dbReference type="GO" id="GO:0005524">
    <property type="term" value="F:ATP binding"/>
    <property type="evidence" value="ECO:0007669"/>
    <property type="project" value="UniProtKB-KW"/>
</dbReference>
<evidence type="ECO:0000256" key="3">
    <source>
        <dbReference type="ARBA" id="ARBA00012438"/>
    </source>
</evidence>
<evidence type="ECO:0000256" key="9">
    <source>
        <dbReference type="ARBA" id="ARBA00022840"/>
    </source>
</evidence>
<dbReference type="InterPro" id="IPR010559">
    <property type="entry name" value="Sig_transdc_His_kin_internal"/>
</dbReference>
<organism evidence="16 17">
    <name type="scientific">Paratissierella segnis</name>
    <dbReference type="NCBI Taxonomy" id="2763679"/>
    <lineage>
        <taxon>Bacteria</taxon>
        <taxon>Bacillati</taxon>
        <taxon>Bacillota</taxon>
        <taxon>Tissierellia</taxon>
        <taxon>Tissierellales</taxon>
        <taxon>Tissierellaceae</taxon>
        <taxon>Paratissierella</taxon>
    </lineage>
</organism>
<dbReference type="Gene3D" id="2.60.120.260">
    <property type="entry name" value="Galactose-binding domain-like"/>
    <property type="match status" value="1"/>
</dbReference>
<keyword evidence="8" id="KW-0418">Kinase</keyword>
<sequence length="1028" mass="117137">MTSFKGKLDNKSIVFITISIAIVLMSAIYLYNINLTTIPNKCEAVSGTFDLRLWDMEGNIDLDGEWEFYPNVLIDPNEGKFEDYRDIKKYVNVPGAWESYLNEDRSTDGSGTYRLKIILPKEDNYGIKTRTIRVSSHVFINGNDVINMGRPSLDRSSFIPDSKYKIGFIGSDNNELELVIHISSYGYSSGGIIKPIEFGTSQSIIKRDRLDRWFDGLIISVCLVLSFYFFLIYFQRRKETYLIYFSGTSLFMGLYLSTMNEQLLDLFIDYDYLTRIRIQLFSMIMVTICFLFFVYYFFKEYRNEKRMKSVIGLMCINLLLILNNPAQTPSIPQGVVQLLIMTSILISYTYIIYTLTKAILHKAESSGYALIIAATLTTYWLTLALKIFFELDLGYLSVVLLLIMMITVALLMSYKLQLDYQKADSLSKRLVVYDKLKDEFLARASHELRTPLHVMLNLTQSLIEGKKGTLNSKQQEDLYFINKEGKRLTRLVEDLLDASQLNKGEIKLRIRAVESHKIVEEILDEMRLMIPSGKDLKLINEIPNSFPKLKADPDKFTQIIYNLVYNAIKYTDSGEIRVSAYQKEGQAFFEVKDTGSGIEEENIGQIFDAFYQKNGDDNNGGGLGLGLTIVKQLVEVQGGKIDVKSVYGKGSCFSFSLPLSNDESETEIQDDFKYSIKSIEEKVSLKKDLYKNDNKYSILIVDDEVSNQKVMADIILEMGFNIIFADNGNEALQVLKRDKVDLVVLDFMLPDMSGAEVCGRIREKYAISELPILVLTASGRNVDLLDAFEYGANDFLKKPADADELRSRILSLLSMKTSVEEGINKELQYFYSQISPHFLYNTINTIIGLSYKDTEQTRAALNNLSIYFRGKLELYKGKALIPLETELELVKAYLEIEQMRYGDRLNVDYDIDEDINVMIPPLTLQPLIENSIRYGLAKKNHGGNIKISVKSTSMDSVCIEVEDDGVGMSQEKQKELLEGKSQRLGFRNIVEKLKILKGSTISIESNENEGTRITITIPEAKSYESYSS</sequence>
<feature type="transmembrane region" description="Helical" evidence="13">
    <location>
        <begin position="12"/>
        <end position="31"/>
    </location>
</feature>
<dbReference type="InterPro" id="IPR004358">
    <property type="entry name" value="Sig_transdc_His_kin-like_C"/>
</dbReference>
<evidence type="ECO:0000259" key="14">
    <source>
        <dbReference type="PROSITE" id="PS50109"/>
    </source>
</evidence>
<feature type="transmembrane region" description="Helical" evidence="13">
    <location>
        <begin position="368"/>
        <end position="389"/>
    </location>
</feature>
<evidence type="ECO:0000256" key="7">
    <source>
        <dbReference type="ARBA" id="ARBA00022741"/>
    </source>
</evidence>
<evidence type="ECO:0000256" key="8">
    <source>
        <dbReference type="ARBA" id="ARBA00022777"/>
    </source>
</evidence>
<keyword evidence="13" id="KW-1133">Transmembrane helix</keyword>
<feature type="transmembrane region" description="Helical" evidence="13">
    <location>
        <begin position="395"/>
        <end position="414"/>
    </location>
</feature>
<feature type="domain" description="Histidine kinase" evidence="14">
    <location>
        <begin position="924"/>
        <end position="1021"/>
    </location>
</feature>
<accession>A0A926EV12</accession>
<evidence type="ECO:0000256" key="6">
    <source>
        <dbReference type="ARBA" id="ARBA00022679"/>
    </source>
</evidence>
<dbReference type="InterPro" id="IPR011006">
    <property type="entry name" value="CheY-like_superfamily"/>
</dbReference>
<protein>
    <recommendedName>
        <fullName evidence="3">histidine kinase</fullName>
        <ecNumber evidence="3">2.7.13.3</ecNumber>
    </recommendedName>
</protein>
<dbReference type="Gene3D" id="3.30.565.10">
    <property type="entry name" value="Histidine kinase-like ATPase, C-terminal domain"/>
    <property type="match status" value="2"/>
</dbReference>
<keyword evidence="11 13" id="KW-0472">Membrane</keyword>
<evidence type="ECO:0000256" key="5">
    <source>
        <dbReference type="ARBA" id="ARBA00022553"/>
    </source>
</evidence>
<evidence type="ECO:0000256" key="10">
    <source>
        <dbReference type="ARBA" id="ARBA00023012"/>
    </source>
</evidence>
<dbReference type="Proteomes" id="UP000601171">
    <property type="component" value="Unassembled WGS sequence"/>
</dbReference>
<dbReference type="RefSeq" id="WP_262430487.1">
    <property type="nucleotide sequence ID" value="NZ_JACRTG010000029.1"/>
</dbReference>
<dbReference type="CDD" id="cd00082">
    <property type="entry name" value="HisKA"/>
    <property type="match status" value="1"/>
</dbReference>
<dbReference type="InterPro" id="IPR008979">
    <property type="entry name" value="Galactose-bd-like_sf"/>
</dbReference>
<evidence type="ECO:0000256" key="11">
    <source>
        <dbReference type="ARBA" id="ARBA00023136"/>
    </source>
</evidence>
<proteinExistence type="predicted"/>
<dbReference type="SMART" id="SM00448">
    <property type="entry name" value="REC"/>
    <property type="match status" value="1"/>
</dbReference>
<feature type="transmembrane region" description="Helical" evidence="13">
    <location>
        <begin position="278"/>
        <end position="298"/>
    </location>
</feature>
<evidence type="ECO:0000313" key="17">
    <source>
        <dbReference type="Proteomes" id="UP000601171"/>
    </source>
</evidence>
<evidence type="ECO:0000256" key="12">
    <source>
        <dbReference type="PROSITE-ProRule" id="PRU00169"/>
    </source>
</evidence>
<comment type="caution">
    <text evidence="16">The sequence shown here is derived from an EMBL/GenBank/DDBJ whole genome shotgun (WGS) entry which is preliminary data.</text>
</comment>
<keyword evidence="9" id="KW-0067">ATP-binding</keyword>
<keyword evidence="4" id="KW-1003">Cell membrane</keyword>